<sequence>MRNVPLDDNNIDVQVCDNDDVFSMVNVGLPGQDIESKASTALNTVTLGDLANEAFKEWILLKVDWLAWLLNEHKLDKINKSKVRSSNWIYVNKVVNVSQWWHKNNVHHRLVEHIAV</sequence>
<accession>A0ABP0XGQ6</accession>
<evidence type="ECO:0000313" key="1">
    <source>
        <dbReference type="EMBL" id="CAK9278318.1"/>
    </source>
</evidence>
<dbReference type="Proteomes" id="UP001497444">
    <property type="component" value="Chromosome 9"/>
</dbReference>
<evidence type="ECO:0000313" key="2">
    <source>
        <dbReference type="Proteomes" id="UP001497444"/>
    </source>
</evidence>
<organism evidence="1 2">
    <name type="scientific">Sphagnum jensenii</name>
    <dbReference type="NCBI Taxonomy" id="128206"/>
    <lineage>
        <taxon>Eukaryota</taxon>
        <taxon>Viridiplantae</taxon>
        <taxon>Streptophyta</taxon>
        <taxon>Embryophyta</taxon>
        <taxon>Bryophyta</taxon>
        <taxon>Sphagnophytina</taxon>
        <taxon>Sphagnopsida</taxon>
        <taxon>Sphagnales</taxon>
        <taxon>Sphagnaceae</taxon>
        <taxon>Sphagnum</taxon>
    </lineage>
</organism>
<reference evidence="1" key="1">
    <citation type="submission" date="2024-02" db="EMBL/GenBank/DDBJ databases">
        <authorList>
            <consortium name="ELIXIR-Norway"/>
            <consortium name="Elixir Norway"/>
        </authorList>
    </citation>
    <scope>NUCLEOTIDE SEQUENCE</scope>
</reference>
<keyword evidence="2" id="KW-1185">Reference proteome</keyword>
<name>A0ABP0XGQ6_9BRYO</name>
<protein>
    <submittedName>
        <fullName evidence="1">Uncharacterized protein</fullName>
    </submittedName>
</protein>
<proteinExistence type="predicted"/>
<dbReference type="EMBL" id="OZ020104">
    <property type="protein sequence ID" value="CAK9278318.1"/>
    <property type="molecule type" value="Genomic_DNA"/>
</dbReference>
<gene>
    <name evidence="1" type="ORF">CSSPJE1EN1_LOCUS23796</name>
</gene>